<dbReference type="RefSeq" id="WP_196882524.1">
    <property type="nucleotide sequence ID" value="NZ_CP065202.1"/>
</dbReference>
<dbReference type="InterPro" id="IPR011990">
    <property type="entry name" value="TPR-like_helical_dom_sf"/>
</dbReference>
<organism evidence="1 2">
    <name type="scientific">Pseudomonas fragi</name>
    <dbReference type="NCBI Taxonomy" id="296"/>
    <lineage>
        <taxon>Bacteria</taxon>
        <taxon>Pseudomonadati</taxon>
        <taxon>Pseudomonadota</taxon>
        <taxon>Gammaproteobacteria</taxon>
        <taxon>Pseudomonadales</taxon>
        <taxon>Pseudomonadaceae</taxon>
        <taxon>Pseudomonas</taxon>
    </lineage>
</organism>
<dbReference type="Gene3D" id="1.25.40.10">
    <property type="entry name" value="Tetratricopeptide repeat domain"/>
    <property type="match status" value="1"/>
</dbReference>
<evidence type="ECO:0000313" key="2">
    <source>
        <dbReference type="Proteomes" id="UP000594467"/>
    </source>
</evidence>
<dbReference type="AlphaFoldDB" id="A0A9Q6VKP4"/>
<protein>
    <recommendedName>
        <fullName evidence="3">Sel1 repeat family protein</fullName>
    </recommendedName>
</protein>
<evidence type="ECO:0008006" key="3">
    <source>
        <dbReference type="Google" id="ProtNLM"/>
    </source>
</evidence>
<evidence type="ECO:0000313" key="1">
    <source>
        <dbReference type="EMBL" id="QPL30199.1"/>
    </source>
</evidence>
<dbReference type="EMBL" id="CP065202">
    <property type="protein sequence ID" value="QPL30199.1"/>
    <property type="molecule type" value="Genomic_DNA"/>
</dbReference>
<dbReference type="Proteomes" id="UP000594467">
    <property type="component" value="Chromosome"/>
</dbReference>
<gene>
    <name evidence="1" type="ORF">I5R27_15315</name>
</gene>
<accession>A0A9Q6VKP4</accession>
<proteinExistence type="predicted"/>
<dbReference type="SUPFAM" id="SSF81901">
    <property type="entry name" value="HCP-like"/>
    <property type="match status" value="1"/>
</dbReference>
<reference evidence="1 2" key="1">
    <citation type="submission" date="2020-11" db="EMBL/GenBank/DDBJ databases">
        <title>The Complete Genome of Pseudomonas fragi A13BB.</title>
        <authorList>
            <person name="Awolope O.K."/>
            <person name="O'Driscoll N.H."/>
            <person name="Di Salvo A."/>
            <person name="Lamb A.J."/>
        </authorList>
    </citation>
    <scope>NUCLEOTIDE SEQUENCE [LARGE SCALE GENOMIC DNA]</scope>
    <source>
        <strain evidence="1 2">A13BB</strain>
    </source>
</reference>
<name>A0A9Q6VKP4_PSEFR</name>
<sequence length="347" mass="39373">MQVFTDEFSWLLEGLPTYTLLHEKGMRLYNLGALKHAEQFLQLPATTGNADAQFALADIIEHTPSENSNQITTLKQQIERILQIDRPGEFYSQLVARATQLIETLEDNQKARYMPLYEASAEQGNIDAMLRLRGNAWEARAHRQLESGVRNHDPEAILNMYALTRDLAWLKHAAATGHAIAQYLLATLYDKDPALVTDAADPLDTAYELIASSANGGYPPAMYWYANHIENRNNYPFIQQWRIREARAGSINAVQRYGLALTGMNSDETRSDTLSGFEADYVKGHALLWLVNQIKGRAHNPYNIPHKLAHLESELSTEQIAAAKRAAHEWRQQYPLLSEFRLRACLR</sequence>